<sequence>MLNLNEDISMVNHINDSANMKSIDSDSRLKAKTHDAQRSAPENTAVSTDSVNLSDTSKQLEALKASLKDVPEINEARVLYFKAEINSGSYQINSSQIAMNMLNSVEMA</sequence>
<evidence type="ECO:0000256" key="7">
    <source>
        <dbReference type="ARBA" id="ARBA00024739"/>
    </source>
</evidence>
<dbReference type="AlphaFoldDB" id="A0A378JX34"/>
<keyword evidence="4" id="KW-1005">Bacterial flagellum biogenesis</keyword>
<keyword evidence="12" id="KW-0282">Flagellum</keyword>
<protein>
    <recommendedName>
        <fullName evidence="2">Negative regulator of flagellin synthesis</fullName>
    </recommendedName>
    <alternativeName>
        <fullName evidence="8">Anti-sigma-28 factor</fullName>
    </alternativeName>
</protein>
<evidence type="ECO:0000256" key="3">
    <source>
        <dbReference type="ARBA" id="ARBA00022491"/>
    </source>
</evidence>
<keyword evidence="3" id="KW-0678">Repressor</keyword>
<keyword evidence="6" id="KW-0804">Transcription</keyword>
<dbReference type="Proteomes" id="UP000254040">
    <property type="component" value="Unassembled WGS sequence"/>
</dbReference>
<organism evidence="12 14">
    <name type="scientific">Legionella moravica</name>
    <dbReference type="NCBI Taxonomy" id="39962"/>
    <lineage>
        <taxon>Bacteria</taxon>
        <taxon>Pseudomonadati</taxon>
        <taxon>Pseudomonadota</taxon>
        <taxon>Gammaproteobacteria</taxon>
        <taxon>Legionellales</taxon>
        <taxon>Legionellaceae</taxon>
        <taxon>Legionella</taxon>
    </lineage>
</organism>
<dbReference type="EMBL" id="UGOG01000001">
    <property type="protein sequence ID" value="STX63275.1"/>
    <property type="molecule type" value="Genomic_DNA"/>
</dbReference>
<dbReference type="Pfam" id="PF04316">
    <property type="entry name" value="FlgM"/>
    <property type="match status" value="1"/>
</dbReference>
<evidence type="ECO:0000313" key="14">
    <source>
        <dbReference type="Proteomes" id="UP000254040"/>
    </source>
</evidence>
<comment type="function">
    <text evidence="7">Responsible for the coupling of flagellin expression to flagellar assembly by preventing expression of the flagellin genes when a component of the middle class of proteins is defective. It negatively regulates flagellar genes by inhibiting the activity of FliA by directly binding to FliA.</text>
</comment>
<evidence type="ECO:0000256" key="2">
    <source>
        <dbReference type="ARBA" id="ARBA00017823"/>
    </source>
</evidence>
<dbReference type="Proteomes" id="UP000054985">
    <property type="component" value="Unassembled WGS sequence"/>
</dbReference>
<evidence type="ECO:0000313" key="12">
    <source>
        <dbReference type="EMBL" id="STX63275.1"/>
    </source>
</evidence>
<dbReference type="InterPro" id="IPR031316">
    <property type="entry name" value="FlgM_C"/>
</dbReference>
<dbReference type="GO" id="GO:0045892">
    <property type="term" value="P:negative regulation of DNA-templated transcription"/>
    <property type="evidence" value="ECO:0007669"/>
    <property type="project" value="InterPro"/>
</dbReference>
<reference evidence="12 14" key="2">
    <citation type="submission" date="2018-06" db="EMBL/GenBank/DDBJ databases">
        <authorList>
            <consortium name="Pathogen Informatics"/>
            <person name="Doyle S."/>
        </authorList>
    </citation>
    <scope>NUCLEOTIDE SEQUENCE [LARGE SCALE GENOMIC DNA]</scope>
    <source>
        <strain evidence="12 14">NCTC12239</strain>
    </source>
</reference>
<dbReference type="InterPro" id="IPR035890">
    <property type="entry name" value="Anti-sigma-28_factor_FlgM_sf"/>
</dbReference>
<name>A0A378JX34_9GAMM</name>
<evidence type="ECO:0000259" key="10">
    <source>
        <dbReference type="Pfam" id="PF04316"/>
    </source>
</evidence>
<dbReference type="InterPro" id="IPR007412">
    <property type="entry name" value="FlgM"/>
</dbReference>
<feature type="region of interest" description="Disordered" evidence="9">
    <location>
        <begin position="15"/>
        <end position="53"/>
    </location>
</feature>
<evidence type="ECO:0000256" key="5">
    <source>
        <dbReference type="ARBA" id="ARBA00023015"/>
    </source>
</evidence>
<proteinExistence type="inferred from homology"/>
<dbReference type="SUPFAM" id="SSF101498">
    <property type="entry name" value="Anti-sigma factor FlgM"/>
    <property type="match status" value="1"/>
</dbReference>
<dbReference type="EMBL" id="LNYN01000020">
    <property type="protein sequence ID" value="KTD34283.1"/>
    <property type="molecule type" value="Genomic_DNA"/>
</dbReference>
<evidence type="ECO:0000256" key="4">
    <source>
        <dbReference type="ARBA" id="ARBA00022795"/>
    </source>
</evidence>
<dbReference type="OrthoDB" id="5738369at2"/>
<evidence type="ECO:0000256" key="1">
    <source>
        <dbReference type="ARBA" id="ARBA00005322"/>
    </source>
</evidence>
<evidence type="ECO:0000256" key="9">
    <source>
        <dbReference type="SAM" id="MobiDB-lite"/>
    </source>
</evidence>
<reference evidence="11 13" key="1">
    <citation type="submission" date="2015-11" db="EMBL/GenBank/DDBJ databases">
        <title>Genomic analysis of 38 Legionella species identifies large and diverse effector repertoires.</title>
        <authorList>
            <person name="Burstein D."/>
            <person name="Amaro F."/>
            <person name="Zusman T."/>
            <person name="Lifshitz Z."/>
            <person name="Cohen O."/>
            <person name="Gilbert J.A."/>
            <person name="Pupko T."/>
            <person name="Shuman H.A."/>
            <person name="Segal G."/>
        </authorList>
    </citation>
    <scope>NUCLEOTIDE SEQUENCE [LARGE SCALE GENOMIC DNA]</scope>
    <source>
        <strain evidence="11 13">ATCC 43877</strain>
    </source>
</reference>
<keyword evidence="5" id="KW-0805">Transcription regulation</keyword>
<dbReference type="STRING" id="39962.Lmor_1680"/>
<dbReference type="NCBIfam" id="TIGR03824">
    <property type="entry name" value="FlgM_jcvi"/>
    <property type="match status" value="1"/>
</dbReference>
<evidence type="ECO:0000313" key="11">
    <source>
        <dbReference type="EMBL" id="KTD34283.1"/>
    </source>
</evidence>
<keyword evidence="13" id="KW-1185">Reference proteome</keyword>
<evidence type="ECO:0000256" key="6">
    <source>
        <dbReference type="ARBA" id="ARBA00023163"/>
    </source>
</evidence>
<feature type="compositionally biased region" description="Basic and acidic residues" evidence="9">
    <location>
        <begin position="23"/>
        <end position="37"/>
    </location>
</feature>
<feature type="compositionally biased region" description="Polar residues" evidence="9">
    <location>
        <begin position="40"/>
        <end position="53"/>
    </location>
</feature>
<keyword evidence="12" id="KW-0966">Cell projection</keyword>
<evidence type="ECO:0000256" key="8">
    <source>
        <dbReference type="ARBA" id="ARBA00030117"/>
    </source>
</evidence>
<feature type="domain" description="Anti-sigma-28 factor FlgM C-terminal" evidence="10">
    <location>
        <begin position="49"/>
        <end position="103"/>
    </location>
</feature>
<comment type="similarity">
    <text evidence="1">Belongs to the FlgM family.</text>
</comment>
<evidence type="ECO:0000313" key="13">
    <source>
        <dbReference type="Proteomes" id="UP000054985"/>
    </source>
</evidence>
<dbReference type="RefSeq" id="WP_028384226.1">
    <property type="nucleotide sequence ID" value="NZ_CAAAJG010000042.1"/>
</dbReference>
<keyword evidence="12" id="KW-0969">Cilium</keyword>
<dbReference type="GO" id="GO:0044781">
    <property type="term" value="P:bacterial-type flagellum organization"/>
    <property type="evidence" value="ECO:0007669"/>
    <property type="project" value="UniProtKB-KW"/>
</dbReference>
<gene>
    <name evidence="12" type="primary">flgM</name>
    <name evidence="11" type="ORF">Lmor_1680</name>
    <name evidence="12" type="ORF">NCTC12239_02218</name>
</gene>
<accession>A0A378JX34</accession>